<dbReference type="EMBL" id="JARSFG010000010">
    <property type="protein sequence ID" value="MEC1178237.1"/>
    <property type="molecule type" value="Genomic_DNA"/>
</dbReference>
<sequence length="188" mass="20077">MKKLIYAGLTAIMVLAVGAPATFAKENIPVEGTEIKTVEVPLVDVLESSSLYAINQSTTSTLAKDFATSKGQTGKIKSIGQYIDLSKVIPKESNVVSVTIYCPTNVSVTQSKYTSIDNYIVKNSAGSTATVKFQKTNTPTSTNKTTALAGSRADGLWFVQIEGTILMQHTGMDGFTVFGGSKMIVEYN</sequence>
<gene>
    <name evidence="2" type="ORF">P9B03_07050</name>
</gene>
<name>A0AAW9NLJ9_9BACL</name>
<comment type="caution">
    <text evidence="2">The sequence shown here is derived from an EMBL/GenBank/DDBJ whole genome shotgun (WGS) entry which is preliminary data.</text>
</comment>
<dbReference type="Proteomes" id="UP001344888">
    <property type="component" value="Unassembled WGS sequence"/>
</dbReference>
<reference evidence="2 3" key="1">
    <citation type="submission" date="2023-03" db="EMBL/GenBank/DDBJ databases">
        <title>Bacillus Genome Sequencing.</title>
        <authorList>
            <person name="Dunlap C."/>
        </authorList>
    </citation>
    <scope>NUCLEOTIDE SEQUENCE [LARGE SCALE GENOMIC DNA]</scope>
    <source>
        <strain evidence="2 3">B-59205</strain>
    </source>
</reference>
<keyword evidence="3" id="KW-1185">Reference proteome</keyword>
<proteinExistence type="predicted"/>
<organism evidence="2 3">
    <name type="scientific">Metasolibacillus meyeri</name>
    <dbReference type="NCBI Taxonomy" id="1071052"/>
    <lineage>
        <taxon>Bacteria</taxon>
        <taxon>Bacillati</taxon>
        <taxon>Bacillota</taxon>
        <taxon>Bacilli</taxon>
        <taxon>Bacillales</taxon>
        <taxon>Caryophanaceae</taxon>
        <taxon>Metasolibacillus</taxon>
    </lineage>
</organism>
<evidence type="ECO:0000313" key="2">
    <source>
        <dbReference type="EMBL" id="MEC1178237.1"/>
    </source>
</evidence>
<evidence type="ECO:0000256" key="1">
    <source>
        <dbReference type="SAM" id="SignalP"/>
    </source>
</evidence>
<accession>A0AAW9NLJ9</accession>
<evidence type="ECO:0000313" key="3">
    <source>
        <dbReference type="Proteomes" id="UP001344888"/>
    </source>
</evidence>
<dbReference type="RefSeq" id="WP_107841075.1">
    <property type="nucleotide sequence ID" value="NZ_JARSFG010000010.1"/>
</dbReference>
<feature type="signal peptide" evidence="1">
    <location>
        <begin position="1"/>
        <end position="24"/>
    </location>
</feature>
<feature type="chain" id="PRO_5043891905" evidence="1">
    <location>
        <begin position="25"/>
        <end position="188"/>
    </location>
</feature>
<protein>
    <submittedName>
        <fullName evidence="2">Uncharacterized protein</fullName>
    </submittedName>
</protein>
<dbReference type="AlphaFoldDB" id="A0AAW9NLJ9"/>
<keyword evidence="1" id="KW-0732">Signal</keyword>